<dbReference type="Proteomes" id="UP000190675">
    <property type="component" value="Chromosome I"/>
</dbReference>
<dbReference type="RefSeq" id="WP_079564415.1">
    <property type="nucleotide sequence ID" value="NZ_LT670818.1"/>
</dbReference>
<feature type="transmembrane region" description="Helical" evidence="1">
    <location>
        <begin position="103"/>
        <end position="124"/>
    </location>
</feature>
<dbReference type="PANTHER" id="PTHR34989:SF1">
    <property type="entry name" value="PROTEIN HDED"/>
    <property type="match status" value="1"/>
</dbReference>
<keyword evidence="1" id="KW-0812">Transmembrane</keyword>
<feature type="transmembrane region" description="Helical" evidence="1">
    <location>
        <begin position="22"/>
        <end position="39"/>
    </location>
</feature>
<evidence type="ECO:0000256" key="1">
    <source>
        <dbReference type="SAM" id="Phobius"/>
    </source>
</evidence>
<sequence length="199" mass="21055">MADAVEIKPSLGSTIRAIDRKWGWFIALGIGELILGGIASTNLLAANLASVLFIGAAMLVGGIFQIVHAFSARGVRGFLYWLIGGIVYGAAGTVILYDPILGSLTLSLLAGVLLLVAGVLRAWAGFHSRPAAGWRWIVAAGVLTFCVGVILIAAWPVISLWLLGAMLVVDLIFQGWGFVAFGIALKARADRHRDRHVPA</sequence>
<reference evidence="2 3" key="1">
    <citation type="submission" date="2016-11" db="EMBL/GenBank/DDBJ databases">
        <authorList>
            <person name="Jaros S."/>
            <person name="Januszkiewicz K."/>
            <person name="Wedrychowicz H."/>
        </authorList>
    </citation>
    <scope>NUCLEOTIDE SEQUENCE [LARGE SCALE GENOMIC DNA]</scope>
    <source>
        <strain evidence="2 3">GAS242</strain>
    </source>
</reference>
<feature type="transmembrane region" description="Helical" evidence="1">
    <location>
        <begin position="45"/>
        <end position="66"/>
    </location>
</feature>
<dbReference type="GO" id="GO:0005886">
    <property type="term" value="C:plasma membrane"/>
    <property type="evidence" value="ECO:0007669"/>
    <property type="project" value="TreeGrafter"/>
</dbReference>
<protein>
    <submittedName>
        <fullName evidence="2">Uncharacterized membrane protein HdeD, DUF308 family</fullName>
    </submittedName>
</protein>
<name>A0A1M5GXF7_9BRAD</name>
<dbReference type="OrthoDB" id="9815400at2"/>
<gene>
    <name evidence="2" type="ORF">SAMN05444169_0439</name>
</gene>
<evidence type="ECO:0000313" key="3">
    <source>
        <dbReference type="Proteomes" id="UP000190675"/>
    </source>
</evidence>
<dbReference type="PANTHER" id="PTHR34989">
    <property type="entry name" value="PROTEIN HDED"/>
    <property type="match status" value="1"/>
</dbReference>
<dbReference type="EMBL" id="LT670818">
    <property type="protein sequence ID" value="SHG08390.1"/>
    <property type="molecule type" value="Genomic_DNA"/>
</dbReference>
<dbReference type="AlphaFoldDB" id="A0A1M5GXF7"/>
<keyword evidence="1" id="KW-1133">Transmembrane helix</keyword>
<feature type="transmembrane region" description="Helical" evidence="1">
    <location>
        <begin position="78"/>
        <end position="97"/>
    </location>
</feature>
<accession>A0A1M5GXF7</accession>
<organism evidence="2 3">
    <name type="scientific">Bradyrhizobium erythrophlei</name>
    <dbReference type="NCBI Taxonomy" id="1437360"/>
    <lineage>
        <taxon>Bacteria</taxon>
        <taxon>Pseudomonadati</taxon>
        <taxon>Pseudomonadota</taxon>
        <taxon>Alphaproteobacteria</taxon>
        <taxon>Hyphomicrobiales</taxon>
        <taxon>Nitrobacteraceae</taxon>
        <taxon>Bradyrhizobium</taxon>
    </lineage>
</organism>
<dbReference type="Pfam" id="PF03729">
    <property type="entry name" value="DUF308"/>
    <property type="match status" value="1"/>
</dbReference>
<keyword evidence="1" id="KW-0472">Membrane</keyword>
<proteinExistence type="predicted"/>
<evidence type="ECO:0000313" key="2">
    <source>
        <dbReference type="EMBL" id="SHG08390.1"/>
    </source>
</evidence>
<feature type="transmembrane region" description="Helical" evidence="1">
    <location>
        <begin position="136"/>
        <end position="155"/>
    </location>
</feature>
<feature type="transmembrane region" description="Helical" evidence="1">
    <location>
        <begin position="161"/>
        <end position="185"/>
    </location>
</feature>
<dbReference type="InterPro" id="IPR052712">
    <property type="entry name" value="Acid_resist_chaperone_HdeD"/>
</dbReference>
<dbReference type="InterPro" id="IPR005325">
    <property type="entry name" value="DUF308_memb"/>
</dbReference>